<sequence>MIWYFILFQFFFGQETPINTPDTLLYFDIVLKDKVIGQLQAAKTHQDAKVLYQSTTNITTRIIKEVNVNYQYHVTFNDNSLKKADVYITVNNKPHAETTTQWLGNHYVIKQNDSEKSLKQSINYSTILMYFTEPKNIKHCFSEEDGSLNTIVPLGNHTYKKINAKGKENIYYYKNGKLNKAEIDGGLIRFQIISK</sequence>
<evidence type="ECO:0000313" key="1">
    <source>
        <dbReference type="EMBL" id="MFD2542256.1"/>
    </source>
</evidence>
<dbReference type="InterPro" id="IPR045767">
    <property type="entry name" value="DUF6134"/>
</dbReference>
<reference evidence="2" key="1">
    <citation type="journal article" date="2019" name="Int. J. Syst. Evol. Microbiol.">
        <title>The Global Catalogue of Microorganisms (GCM) 10K type strain sequencing project: providing services to taxonomists for standard genome sequencing and annotation.</title>
        <authorList>
            <consortium name="The Broad Institute Genomics Platform"/>
            <consortium name="The Broad Institute Genome Sequencing Center for Infectious Disease"/>
            <person name="Wu L."/>
            <person name="Ma J."/>
        </authorList>
    </citation>
    <scope>NUCLEOTIDE SEQUENCE [LARGE SCALE GENOMIC DNA]</scope>
    <source>
        <strain evidence="2">KCTC 42808</strain>
    </source>
</reference>
<gene>
    <name evidence="1" type="ORF">ACFSSB_07995</name>
</gene>
<dbReference type="Pfam" id="PF19630">
    <property type="entry name" value="DUF6134"/>
    <property type="match status" value="1"/>
</dbReference>
<dbReference type="EMBL" id="JBHULM010000011">
    <property type="protein sequence ID" value="MFD2542256.1"/>
    <property type="molecule type" value="Genomic_DNA"/>
</dbReference>
<name>A0ABW5K330_9FLAO</name>
<organism evidence="1 2">
    <name type="scientific">Lacinutrix gracilariae</name>
    <dbReference type="NCBI Taxonomy" id="1747198"/>
    <lineage>
        <taxon>Bacteria</taxon>
        <taxon>Pseudomonadati</taxon>
        <taxon>Bacteroidota</taxon>
        <taxon>Flavobacteriia</taxon>
        <taxon>Flavobacteriales</taxon>
        <taxon>Flavobacteriaceae</taxon>
        <taxon>Lacinutrix</taxon>
    </lineage>
</organism>
<evidence type="ECO:0000313" key="2">
    <source>
        <dbReference type="Proteomes" id="UP001597467"/>
    </source>
</evidence>
<comment type="caution">
    <text evidence="1">The sequence shown here is derived from an EMBL/GenBank/DDBJ whole genome shotgun (WGS) entry which is preliminary data.</text>
</comment>
<proteinExistence type="predicted"/>
<keyword evidence="2" id="KW-1185">Reference proteome</keyword>
<protein>
    <submittedName>
        <fullName evidence="1">DUF6134 family protein</fullName>
    </submittedName>
</protein>
<dbReference type="RefSeq" id="WP_379902954.1">
    <property type="nucleotide sequence ID" value="NZ_JBHULM010000011.1"/>
</dbReference>
<dbReference type="Proteomes" id="UP001597467">
    <property type="component" value="Unassembled WGS sequence"/>
</dbReference>
<accession>A0ABW5K330</accession>